<sequence length="262" mass="29328">MHQQVTTNARTDKTDDGPSVLDGSDGTGRDDRRGRTHVSRTRSPQPGCAACCLLARLLTSHLLLPTLAFRFSMLPVVASSLFFPCFCLLAPLLRPTTLFHTYFLRNSPHTPSFPFLGFLCISISRSRARFVFLIITACIRSPMFSLLPSSHPIASCLHQYWSAITSSLLFLHSIITLVCLTSFLLQSPSPLPISRYPNFAFFFWFSGQATNVFGQRRRTDENSCYLDVPLSVSGIWVFGYLAFASRFDIGRARAKGFFSSNF</sequence>
<comment type="caution">
    <text evidence="3">The sequence shown here is derived from an EMBL/GenBank/DDBJ whole genome shotgun (WGS) entry which is preliminary data.</text>
</comment>
<keyword evidence="2" id="KW-0812">Transmembrane</keyword>
<evidence type="ECO:0000256" key="2">
    <source>
        <dbReference type="SAM" id="Phobius"/>
    </source>
</evidence>
<evidence type="ECO:0000313" key="4">
    <source>
        <dbReference type="Proteomes" id="UP001492380"/>
    </source>
</evidence>
<dbReference type="EMBL" id="JBBWRZ010000014">
    <property type="protein sequence ID" value="KAK8223190.1"/>
    <property type="molecule type" value="Genomic_DNA"/>
</dbReference>
<keyword evidence="4" id="KW-1185">Reference proteome</keyword>
<name>A0ABR1Y9C2_9PEZI</name>
<proteinExistence type="predicted"/>
<organism evidence="3 4">
    <name type="scientific">Phyllosticta capitalensis</name>
    <dbReference type="NCBI Taxonomy" id="121624"/>
    <lineage>
        <taxon>Eukaryota</taxon>
        <taxon>Fungi</taxon>
        <taxon>Dikarya</taxon>
        <taxon>Ascomycota</taxon>
        <taxon>Pezizomycotina</taxon>
        <taxon>Dothideomycetes</taxon>
        <taxon>Dothideomycetes incertae sedis</taxon>
        <taxon>Botryosphaeriales</taxon>
        <taxon>Phyllostictaceae</taxon>
        <taxon>Phyllosticta</taxon>
    </lineage>
</organism>
<feature type="transmembrane region" description="Helical" evidence="2">
    <location>
        <begin position="225"/>
        <end position="243"/>
    </location>
</feature>
<keyword evidence="2" id="KW-1133">Transmembrane helix</keyword>
<dbReference type="Proteomes" id="UP001492380">
    <property type="component" value="Unassembled WGS sequence"/>
</dbReference>
<reference evidence="3 4" key="1">
    <citation type="submission" date="2024-04" db="EMBL/GenBank/DDBJ databases">
        <title>Phyllosticta paracitricarpa is synonymous to the EU quarantine fungus P. citricarpa based on phylogenomic analyses.</title>
        <authorList>
            <consortium name="Lawrence Berkeley National Laboratory"/>
            <person name="Van Ingen-Buijs V.A."/>
            <person name="Van Westerhoven A.C."/>
            <person name="Haridas S."/>
            <person name="Skiadas P."/>
            <person name="Martin F."/>
            <person name="Groenewald J.Z."/>
            <person name="Crous P.W."/>
            <person name="Seidl M.F."/>
        </authorList>
    </citation>
    <scope>NUCLEOTIDE SEQUENCE [LARGE SCALE GENOMIC DNA]</scope>
    <source>
        <strain evidence="3 4">CBS 123374</strain>
    </source>
</reference>
<feature type="transmembrane region" description="Helical" evidence="2">
    <location>
        <begin position="71"/>
        <end position="93"/>
    </location>
</feature>
<protein>
    <submittedName>
        <fullName evidence="3">Uncharacterized protein</fullName>
    </submittedName>
</protein>
<gene>
    <name evidence="3" type="ORF">HDK90DRAFT_114372</name>
</gene>
<evidence type="ECO:0000313" key="3">
    <source>
        <dbReference type="EMBL" id="KAK8223190.1"/>
    </source>
</evidence>
<evidence type="ECO:0000256" key="1">
    <source>
        <dbReference type="SAM" id="MobiDB-lite"/>
    </source>
</evidence>
<feature type="transmembrane region" description="Helical" evidence="2">
    <location>
        <begin position="160"/>
        <end position="184"/>
    </location>
</feature>
<keyword evidence="2" id="KW-0472">Membrane</keyword>
<accession>A0ABR1Y9C2</accession>
<feature type="region of interest" description="Disordered" evidence="1">
    <location>
        <begin position="1"/>
        <end position="44"/>
    </location>
</feature>